<proteinExistence type="predicted"/>
<name>F8E3G5_CORRG</name>
<organism evidence="1 2">
    <name type="scientific">Corynebacterium resistens (strain DSM 45100 / JCM 12819 / GTC 2026 / SICGH 158)</name>
    <dbReference type="NCBI Taxonomy" id="662755"/>
    <lineage>
        <taxon>Bacteria</taxon>
        <taxon>Bacillati</taxon>
        <taxon>Actinomycetota</taxon>
        <taxon>Actinomycetes</taxon>
        <taxon>Mycobacteriales</taxon>
        <taxon>Corynebacteriaceae</taxon>
        <taxon>Corynebacterium</taxon>
    </lineage>
</organism>
<dbReference type="STRING" id="662755.CRES_2138"/>
<keyword evidence="2" id="KW-1185">Reference proteome</keyword>
<gene>
    <name evidence="1" type="ordered locus">CRES_2138</name>
</gene>
<accession>F8E3G5</accession>
<dbReference type="Pfam" id="PF17249">
    <property type="entry name" value="DUF5318"/>
    <property type="match status" value="1"/>
</dbReference>
<dbReference type="KEGG" id="crd:CRES_2138"/>
<evidence type="ECO:0008006" key="3">
    <source>
        <dbReference type="Google" id="ProtNLM"/>
    </source>
</evidence>
<dbReference type="InterPro" id="IPR035169">
    <property type="entry name" value="DUF5318"/>
</dbReference>
<dbReference type="eggNOG" id="ENOG5032SMG">
    <property type="taxonomic scope" value="Bacteria"/>
</dbReference>
<sequence length="157" mass="17973">MRWFTDQASEVYRLSRVGRLRRIFAMDLKRHVVGRDLERARVLAQFRSGELQAADICDATPSLIASAEVLGQKPNRLCPVCAGEKLYDTRWIHGELLGEKSGTARSVKEIDVVLNDFSHGRLQLETASRPREISVHTVEVCLHCRWNFLIRVETFSH</sequence>
<dbReference type="AlphaFoldDB" id="F8E3G5"/>
<evidence type="ECO:0000313" key="1">
    <source>
        <dbReference type="EMBL" id="AEI10491.1"/>
    </source>
</evidence>
<dbReference type="Proteomes" id="UP000000492">
    <property type="component" value="Chromosome"/>
</dbReference>
<reference evidence="1 2" key="1">
    <citation type="journal article" date="2012" name="BMC Genomics">
        <title>Complete genome sequence, lifestyle, and multi-drug resistance of the human pathogen Corynebacterium resistens DSM 45100 isolated from blood samples of a leukemia patient.</title>
        <authorList>
            <person name="Schroder J."/>
            <person name="Maus I."/>
            <person name="Meyer K."/>
            <person name="Wordemann S."/>
            <person name="Blom J."/>
            <person name="Jaenicke S."/>
            <person name="Schneider J."/>
            <person name="Trost E."/>
            <person name="Tauch A."/>
        </authorList>
    </citation>
    <scope>NUCLEOTIDE SEQUENCE [LARGE SCALE GENOMIC DNA]</scope>
    <source>
        <strain evidence="2">DSM 45100 / JCM 12819 / CCUG 50093 / GTC 2026 / SICGH 158</strain>
    </source>
</reference>
<evidence type="ECO:0000313" key="2">
    <source>
        <dbReference type="Proteomes" id="UP000000492"/>
    </source>
</evidence>
<dbReference type="EMBL" id="CP002857">
    <property type="protein sequence ID" value="AEI10491.1"/>
    <property type="molecule type" value="Genomic_DNA"/>
</dbReference>
<dbReference type="HOGENOM" id="CLU_124443_0_0_11"/>
<protein>
    <recommendedName>
        <fullName evidence="3">DUF5318 domain-containing protein</fullName>
    </recommendedName>
</protein>